<dbReference type="Pfam" id="PF01844">
    <property type="entry name" value="HNH"/>
    <property type="match status" value="1"/>
</dbReference>
<dbReference type="Gene3D" id="1.10.30.50">
    <property type="match status" value="1"/>
</dbReference>
<proteinExistence type="predicted"/>
<protein>
    <recommendedName>
        <fullName evidence="1">HNH nuclease domain-containing protein</fullName>
    </recommendedName>
</protein>
<dbReference type="GO" id="GO:0004519">
    <property type="term" value="F:endonuclease activity"/>
    <property type="evidence" value="ECO:0007669"/>
    <property type="project" value="InterPro"/>
</dbReference>
<name>A0A9P1NRJ8_9PROT</name>
<dbReference type="RefSeq" id="WP_014199455.1">
    <property type="nucleotide sequence ID" value="NC_016595.1"/>
</dbReference>
<keyword evidence="2" id="KW-0614">Plasmid</keyword>
<gene>
    <name evidence="2" type="ORF">AZOBR_p340181</name>
</gene>
<dbReference type="EMBL" id="HE577330">
    <property type="protein sequence ID" value="CCD02943.1"/>
    <property type="molecule type" value="Genomic_DNA"/>
</dbReference>
<accession>A0A9P1NRJ8</accession>
<dbReference type="InterPro" id="IPR003615">
    <property type="entry name" value="HNH_nuc"/>
</dbReference>
<keyword evidence="3" id="KW-1185">Reference proteome</keyword>
<dbReference type="AlphaFoldDB" id="A0A9P1NRJ8"/>
<dbReference type="GO" id="GO:0008270">
    <property type="term" value="F:zinc ion binding"/>
    <property type="evidence" value="ECO:0007669"/>
    <property type="project" value="InterPro"/>
</dbReference>
<dbReference type="InterPro" id="IPR002711">
    <property type="entry name" value="HNH"/>
</dbReference>
<dbReference type="KEGG" id="abs:AZOBR_p340181"/>
<evidence type="ECO:0000313" key="3">
    <source>
        <dbReference type="Proteomes" id="UP000007319"/>
    </source>
</evidence>
<geneLocation type="plasmid" evidence="2 3">
    <name>AZOBR_p3</name>
</geneLocation>
<dbReference type="GO" id="GO:0003676">
    <property type="term" value="F:nucleic acid binding"/>
    <property type="evidence" value="ECO:0007669"/>
    <property type="project" value="InterPro"/>
</dbReference>
<dbReference type="Proteomes" id="UP000007319">
    <property type="component" value="Plasmid AZOBR_p3"/>
</dbReference>
<dbReference type="CDD" id="cd00085">
    <property type="entry name" value="HNHc"/>
    <property type="match status" value="1"/>
</dbReference>
<reference evidence="2 3" key="1">
    <citation type="journal article" date="2011" name="PLoS Genet.">
        <title>Azospirillum genomes reveal transition of bacteria from aquatic to terrestrial environments.</title>
        <authorList>
            <person name="Wisniewski-Dye F."/>
            <person name="Borziak K."/>
            <person name="Khalsa-Moyers G."/>
            <person name="Alexandre G."/>
            <person name="Sukharnikov L.O."/>
            <person name="Wuichet K."/>
            <person name="Hurst G.B."/>
            <person name="McDonald W.H."/>
            <person name="Robertson J.S."/>
            <person name="Barbe V."/>
            <person name="Calteau A."/>
            <person name="Rouy Z."/>
            <person name="Mangenot S."/>
            <person name="Prigent-Combaret C."/>
            <person name="Normand P."/>
            <person name="Boyer M."/>
            <person name="Siguier P."/>
            <person name="Dessaux Y."/>
            <person name="Elmerich C."/>
            <person name="Condemine G."/>
            <person name="Krishnen G."/>
            <person name="Kennedy I."/>
            <person name="Paterson A.H."/>
            <person name="Gonzalez V."/>
            <person name="Mavingui P."/>
            <person name="Zhulin I.B."/>
        </authorList>
    </citation>
    <scope>NUCLEOTIDE SEQUENCE [LARGE SCALE GENOMIC DNA]</scope>
    <source>
        <strain evidence="2 3">Sp245</strain>
    </source>
</reference>
<sequence>MNATLPASVDAFRKHFPKFKDFLVSRGSEVLAPSNAFEVARFTTPQGIGVVYRNGKGQVSSWQGGADEAFAAFRAGASWSVGARKAKGKGKVRHQINALLSRDGDGCFFCGRPLGDDITVEHLVPAVHGGPNHISNLVLAHAACNQSVGHLSVAEKVRARDRMTKDAASQEGISA</sequence>
<evidence type="ECO:0000259" key="1">
    <source>
        <dbReference type="SMART" id="SM00507"/>
    </source>
</evidence>
<feature type="domain" description="HNH nuclease" evidence="1">
    <location>
        <begin position="94"/>
        <end position="146"/>
    </location>
</feature>
<dbReference type="SMART" id="SM00507">
    <property type="entry name" value="HNHc"/>
    <property type="match status" value="1"/>
</dbReference>
<organism evidence="2 3">
    <name type="scientific">Azospirillum baldaniorum</name>
    <dbReference type="NCBI Taxonomy" id="1064539"/>
    <lineage>
        <taxon>Bacteria</taxon>
        <taxon>Pseudomonadati</taxon>
        <taxon>Pseudomonadota</taxon>
        <taxon>Alphaproteobacteria</taxon>
        <taxon>Rhodospirillales</taxon>
        <taxon>Azospirillaceae</taxon>
        <taxon>Azospirillum</taxon>
    </lineage>
</organism>
<evidence type="ECO:0000313" key="2">
    <source>
        <dbReference type="EMBL" id="CCD02943.1"/>
    </source>
</evidence>